<proteinExistence type="predicted"/>
<dbReference type="Proteomes" id="UP000887579">
    <property type="component" value="Unplaced"/>
</dbReference>
<protein>
    <submittedName>
        <fullName evidence="2">Uncharacterized protein</fullName>
    </submittedName>
</protein>
<organism evidence="1 2">
    <name type="scientific">Panagrolaimus sp. ES5</name>
    <dbReference type="NCBI Taxonomy" id="591445"/>
    <lineage>
        <taxon>Eukaryota</taxon>
        <taxon>Metazoa</taxon>
        <taxon>Ecdysozoa</taxon>
        <taxon>Nematoda</taxon>
        <taxon>Chromadorea</taxon>
        <taxon>Rhabditida</taxon>
        <taxon>Tylenchina</taxon>
        <taxon>Panagrolaimomorpha</taxon>
        <taxon>Panagrolaimoidea</taxon>
        <taxon>Panagrolaimidae</taxon>
        <taxon>Panagrolaimus</taxon>
    </lineage>
</organism>
<dbReference type="WBParaSite" id="ES5_v2.g17169.t1">
    <property type="protein sequence ID" value="ES5_v2.g17169.t1"/>
    <property type="gene ID" value="ES5_v2.g17169"/>
</dbReference>
<accession>A0AC34FIK1</accession>
<name>A0AC34FIK1_9BILA</name>
<sequence length="111" mass="12861">MDVTYFATMAESTINVLVMFNEPFDRAYDHFNLTLENVPLCKKGAMLGYFQYMSLNVPTQRSFSMAMPLNYDKPTFVKDNYQRLIPNAKIEGVNCSFIKKFLRKANAMPHD</sequence>
<reference evidence="2" key="1">
    <citation type="submission" date="2022-11" db="UniProtKB">
        <authorList>
            <consortium name="WormBaseParasite"/>
        </authorList>
    </citation>
    <scope>IDENTIFICATION</scope>
</reference>
<evidence type="ECO:0000313" key="1">
    <source>
        <dbReference type="Proteomes" id="UP000887579"/>
    </source>
</evidence>
<evidence type="ECO:0000313" key="2">
    <source>
        <dbReference type="WBParaSite" id="ES5_v2.g17169.t1"/>
    </source>
</evidence>